<dbReference type="Pfam" id="PF07731">
    <property type="entry name" value="Cu-oxidase_2"/>
    <property type="match status" value="1"/>
</dbReference>
<evidence type="ECO:0000313" key="2">
    <source>
        <dbReference type="EMBL" id="ELZ00217.1"/>
    </source>
</evidence>
<dbReference type="EMBL" id="AOIP01000053">
    <property type="protein sequence ID" value="ELZ00217.1"/>
    <property type="molecule type" value="Genomic_DNA"/>
</dbReference>
<organism evidence="2 3">
    <name type="scientific">Natrialba aegyptia DSM 13077</name>
    <dbReference type="NCBI Taxonomy" id="1227491"/>
    <lineage>
        <taxon>Archaea</taxon>
        <taxon>Methanobacteriati</taxon>
        <taxon>Methanobacteriota</taxon>
        <taxon>Stenosarchaea group</taxon>
        <taxon>Halobacteria</taxon>
        <taxon>Halobacteriales</taxon>
        <taxon>Natrialbaceae</taxon>
        <taxon>Natrialba</taxon>
    </lineage>
</organism>
<dbReference type="Proteomes" id="UP000011591">
    <property type="component" value="Unassembled WGS sequence"/>
</dbReference>
<dbReference type="InterPro" id="IPR011706">
    <property type="entry name" value="Cu-oxidase_C"/>
</dbReference>
<accession>M0APG1</accession>
<dbReference type="GO" id="GO:0016491">
    <property type="term" value="F:oxidoreductase activity"/>
    <property type="evidence" value="ECO:0007669"/>
    <property type="project" value="InterPro"/>
</dbReference>
<sequence>MTFDFLAGDPGDWLFHCHTVYHLERGTARAFEYE</sequence>
<proteinExistence type="predicted"/>
<evidence type="ECO:0000259" key="1">
    <source>
        <dbReference type="Pfam" id="PF07731"/>
    </source>
</evidence>
<dbReference type="InterPro" id="IPR008972">
    <property type="entry name" value="Cupredoxin"/>
</dbReference>
<dbReference type="AlphaFoldDB" id="M0APG1"/>
<gene>
    <name evidence="2" type="ORF">C480_18937</name>
</gene>
<dbReference type="SUPFAM" id="SSF49503">
    <property type="entry name" value="Cupredoxins"/>
    <property type="match status" value="1"/>
</dbReference>
<feature type="domain" description="Plastocyanin-like" evidence="1">
    <location>
        <begin position="2"/>
        <end position="32"/>
    </location>
</feature>
<evidence type="ECO:0000313" key="3">
    <source>
        <dbReference type="Proteomes" id="UP000011591"/>
    </source>
</evidence>
<dbReference type="GO" id="GO:0005507">
    <property type="term" value="F:copper ion binding"/>
    <property type="evidence" value="ECO:0007669"/>
    <property type="project" value="InterPro"/>
</dbReference>
<name>M0APG1_9EURY</name>
<reference evidence="2 3" key="1">
    <citation type="journal article" date="2014" name="PLoS Genet.">
        <title>Phylogenetically driven sequencing of extremely halophilic archaea reveals strategies for static and dynamic osmo-response.</title>
        <authorList>
            <person name="Becker E.A."/>
            <person name="Seitzer P.M."/>
            <person name="Tritt A."/>
            <person name="Larsen D."/>
            <person name="Krusor M."/>
            <person name="Yao A.I."/>
            <person name="Wu D."/>
            <person name="Madern D."/>
            <person name="Eisen J.A."/>
            <person name="Darling A.E."/>
            <person name="Facciotti M.T."/>
        </authorList>
    </citation>
    <scope>NUCLEOTIDE SEQUENCE [LARGE SCALE GENOMIC DNA]</scope>
    <source>
        <strain evidence="2 3">DSM 13077</strain>
    </source>
</reference>
<protein>
    <submittedName>
        <fullName evidence="2">Multicopper oxidase type 3</fullName>
    </submittedName>
</protein>
<comment type="caution">
    <text evidence="2">The sequence shown here is derived from an EMBL/GenBank/DDBJ whole genome shotgun (WGS) entry which is preliminary data.</text>
</comment>
<keyword evidence="3" id="KW-1185">Reference proteome</keyword>
<dbReference type="Gene3D" id="2.60.40.420">
    <property type="entry name" value="Cupredoxins - blue copper proteins"/>
    <property type="match status" value="1"/>
</dbReference>